<evidence type="ECO:0000259" key="11">
    <source>
        <dbReference type="PROSITE" id="PS51873"/>
    </source>
</evidence>
<dbReference type="GO" id="GO:0005737">
    <property type="term" value="C:cytoplasm"/>
    <property type="evidence" value="ECO:0000318"/>
    <property type="project" value="GO_Central"/>
</dbReference>
<keyword evidence="13" id="KW-1185">Reference proteome</keyword>
<feature type="domain" description="RING-type" evidence="10">
    <location>
        <begin position="551"/>
        <end position="597"/>
    </location>
</feature>
<evidence type="ECO:0000256" key="4">
    <source>
        <dbReference type="ARBA" id="ARBA00022723"/>
    </source>
</evidence>
<dbReference type="EnsemblMetazoa" id="XM_011670256">
    <property type="protein sequence ID" value="XP_011668558"/>
    <property type="gene ID" value="LOC576286"/>
</dbReference>
<dbReference type="EnsemblMetazoa" id="XM_776608">
    <property type="protein sequence ID" value="XP_781701"/>
    <property type="gene ID" value="LOC576286"/>
</dbReference>
<keyword evidence="6 9" id="KW-0863">Zinc-finger</keyword>
<keyword evidence="7" id="KW-0833">Ubl conjugation pathway</keyword>
<dbReference type="InParanoid" id="A0A7M7RA37"/>
<dbReference type="Gene3D" id="2.20.25.20">
    <property type="match status" value="1"/>
</dbReference>
<evidence type="ECO:0000256" key="8">
    <source>
        <dbReference type="ARBA" id="ARBA00022833"/>
    </source>
</evidence>
<evidence type="ECO:0000256" key="6">
    <source>
        <dbReference type="ARBA" id="ARBA00022771"/>
    </source>
</evidence>
<comment type="catalytic activity">
    <reaction evidence="1">
        <text>[E2 ubiquitin-conjugating enzyme]-S-ubiquitinyl-L-cysteine + [acceptor protein]-L-lysine = [E2 ubiquitin-conjugating enzyme]-L-cysteine + [acceptor protein]-N(6)-ubiquitinyl-L-lysine.</text>
        <dbReference type="EC" id="2.3.2.31"/>
    </reaction>
</comment>
<evidence type="ECO:0000256" key="5">
    <source>
        <dbReference type="ARBA" id="ARBA00022737"/>
    </source>
</evidence>
<dbReference type="Gene3D" id="3.30.40.10">
    <property type="entry name" value="Zinc/RING finger domain, C3HC4 (zinc finger)"/>
    <property type="match status" value="1"/>
</dbReference>
<keyword evidence="8" id="KW-0862">Zinc</keyword>
<dbReference type="GO" id="GO:0000151">
    <property type="term" value="C:ubiquitin ligase complex"/>
    <property type="evidence" value="ECO:0000318"/>
    <property type="project" value="GO_Central"/>
</dbReference>
<keyword evidence="4" id="KW-0479">Metal-binding</keyword>
<dbReference type="Proteomes" id="UP000007110">
    <property type="component" value="Unassembled WGS sequence"/>
</dbReference>
<dbReference type="InterPro" id="IPR001841">
    <property type="entry name" value="Znf_RING"/>
</dbReference>
<keyword evidence="3" id="KW-0808">Transferase</keyword>
<organism evidence="12 13">
    <name type="scientific">Strongylocentrotus purpuratus</name>
    <name type="common">Purple sea urchin</name>
    <dbReference type="NCBI Taxonomy" id="7668"/>
    <lineage>
        <taxon>Eukaryota</taxon>
        <taxon>Metazoa</taxon>
        <taxon>Echinodermata</taxon>
        <taxon>Eleutherozoa</taxon>
        <taxon>Echinozoa</taxon>
        <taxon>Echinoidea</taxon>
        <taxon>Euechinoidea</taxon>
        <taxon>Echinacea</taxon>
        <taxon>Camarodonta</taxon>
        <taxon>Echinidea</taxon>
        <taxon>Strongylocentrotidae</taxon>
        <taxon>Strongylocentrotus</taxon>
    </lineage>
</organism>
<dbReference type="GO" id="GO:0005634">
    <property type="term" value="C:nucleus"/>
    <property type="evidence" value="ECO:0000318"/>
    <property type="project" value="GO_Central"/>
</dbReference>
<dbReference type="RefSeq" id="XP_781701.3">
    <property type="nucleotide sequence ID" value="XM_776608.5"/>
</dbReference>
<dbReference type="GO" id="GO:0031624">
    <property type="term" value="F:ubiquitin conjugating enzyme binding"/>
    <property type="evidence" value="ECO:0000318"/>
    <property type="project" value="GO_Central"/>
</dbReference>
<dbReference type="SMART" id="SM00647">
    <property type="entry name" value="IBR"/>
    <property type="match status" value="2"/>
</dbReference>
<dbReference type="InterPro" id="IPR031127">
    <property type="entry name" value="E3_UB_ligase_RBR"/>
</dbReference>
<evidence type="ECO:0000313" key="12">
    <source>
        <dbReference type="EnsemblMetazoa" id="XP_781701"/>
    </source>
</evidence>
<dbReference type="InterPro" id="IPR002867">
    <property type="entry name" value="IBR_dom"/>
</dbReference>
<protein>
    <recommendedName>
        <fullName evidence="2">RBR-type E3 ubiquitin transferase</fullName>
        <ecNumber evidence="2">2.3.2.31</ecNumber>
    </recommendedName>
</protein>
<name>A0A7M7RA37_STRPU</name>
<evidence type="ECO:0000256" key="1">
    <source>
        <dbReference type="ARBA" id="ARBA00001798"/>
    </source>
</evidence>
<dbReference type="Pfam" id="PF01485">
    <property type="entry name" value="IBR"/>
    <property type="match status" value="1"/>
</dbReference>
<dbReference type="PROSITE" id="PS51873">
    <property type="entry name" value="TRIAD"/>
    <property type="match status" value="1"/>
</dbReference>
<dbReference type="GO" id="GO:0008270">
    <property type="term" value="F:zinc ion binding"/>
    <property type="evidence" value="ECO:0007669"/>
    <property type="project" value="UniProtKB-KW"/>
</dbReference>
<reference evidence="13" key="1">
    <citation type="submission" date="2015-02" db="EMBL/GenBank/DDBJ databases">
        <title>Genome sequencing for Strongylocentrotus purpuratus.</title>
        <authorList>
            <person name="Murali S."/>
            <person name="Liu Y."/>
            <person name="Vee V."/>
            <person name="English A."/>
            <person name="Wang M."/>
            <person name="Skinner E."/>
            <person name="Han Y."/>
            <person name="Muzny D.M."/>
            <person name="Worley K.C."/>
            <person name="Gibbs R.A."/>
        </authorList>
    </citation>
    <scope>NUCLEOTIDE SEQUENCE</scope>
</reference>
<accession>A0A7M7RA37</accession>
<dbReference type="PANTHER" id="PTHR11685">
    <property type="entry name" value="RBR FAMILY RING FINGER AND IBR DOMAIN-CONTAINING"/>
    <property type="match status" value="1"/>
</dbReference>
<dbReference type="OMA" id="NGHINEC"/>
<evidence type="ECO:0000256" key="9">
    <source>
        <dbReference type="PROSITE-ProRule" id="PRU00175"/>
    </source>
</evidence>
<dbReference type="InterPro" id="IPR013083">
    <property type="entry name" value="Znf_RING/FYVE/PHD"/>
</dbReference>
<dbReference type="GO" id="GO:0061630">
    <property type="term" value="F:ubiquitin protein ligase activity"/>
    <property type="evidence" value="ECO:0000318"/>
    <property type="project" value="GO_Central"/>
</dbReference>
<dbReference type="OrthoDB" id="1431934at2759"/>
<dbReference type="RefSeq" id="XP_011668558.2">
    <property type="nucleotide sequence ID" value="XM_011670256.2"/>
</dbReference>
<keyword evidence="5" id="KW-0677">Repeat</keyword>
<dbReference type="GO" id="GO:0006511">
    <property type="term" value="P:ubiquitin-dependent protein catabolic process"/>
    <property type="evidence" value="ECO:0000318"/>
    <property type="project" value="GO_Central"/>
</dbReference>
<dbReference type="Gene3D" id="1.20.120.1750">
    <property type="match status" value="1"/>
</dbReference>
<dbReference type="KEGG" id="spu:576286"/>
<evidence type="ECO:0000259" key="10">
    <source>
        <dbReference type="PROSITE" id="PS50089"/>
    </source>
</evidence>
<dbReference type="PROSITE" id="PS50089">
    <property type="entry name" value="ZF_RING_2"/>
    <property type="match status" value="1"/>
</dbReference>
<sequence length="955" mass="107721">MVRREGTRFGVSTGHSVRRSVQSQKAVHSSQNIVVKATADVMLKRAQKQASAVVENHLQNRTLNLKGFSNEAVIPFSLNKNKRWEVIDALKSDIGNVCCHGNRITVSEHHIGVGNPDDNDCTAVYDSMSAKSKCSPNKTYARAADLVLKETEPSIDQVAADDKEFGTKNRRRRQKRRVKVDKRTGIQDEVFAVNVSYAINVAAPKHTLYTFPKRGRSHGMDDGGDENIVLQTTRQGTKKRNKKISRDMYDDLDSLRDFDAEEVSYCSEEDDDQELTDEPRCIPRSKVTAAFGMFAVAADQQTGCPMPKMNSRPTQGAWTKEHIFQTGFEEPQESGGETYSEVEDNAIVKLSISADNLLPEFLRGEFAEDYQEAYCSPQRFSVDITDRVMSKVREILKYGSYVSDTLCSTGYQVFTFFSLPTQEACQQLDISATVVGERFNQMDAEKVLYGYRDEIKCLSDAVDRIAEVVAYKVKYRCQNEAELNTSHQNNKARGVSLPTIGSFLNWESETETQSQQQMWKQIVTNEDAKRKEDKTSEQQVPALCEDHEGACRICFSDVSEMCPGTCLQPCNHLCCDECWKGYLIAKVSQGNPHITCPEFNCKVPVDRVTVMSLVPYKLASFHRQQKINATVASDKHLHWCPNTGCGRVARFTDVTSKGMTITCECGFVWCSKCMQETHWPATCVQATTYRADNAIVLKSVNRGNESIIDEIRHKNCPKCNNPIEKISGCDFMTCSCLCTFCWRCGGLSSDHDVYKCKQATLTLETFEFGKQSMEHVYQFSIMHHFKRSRVYSSRRSQRAHQLANRVALALTLDKSSEECDRQAPNSTSTKAATFSLLRGAESGMKLLEEINDLFKNSSDFLLEAYSVLEFLEILLESSPPCDLKRWLYQQKTRLAFISQQVDDILNLRMLDVRGCVERVRTLVDNGKSCLSSVAKAAPDLSDMKEVPINLPFEEF</sequence>
<dbReference type="InterPro" id="IPR044066">
    <property type="entry name" value="TRIAD_supradom"/>
</dbReference>
<proteinExistence type="predicted"/>
<evidence type="ECO:0000313" key="13">
    <source>
        <dbReference type="Proteomes" id="UP000007110"/>
    </source>
</evidence>
<dbReference type="SUPFAM" id="SSF57850">
    <property type="entry name" value="RING/U-box"/>
    <property type="match status" value="3"/>
</dbReference>
<dbReference type="AlphaFoldDB" id="A0A7M7RA37"/>
<evidence type="ECO:0000256" key="3">
    <source>
        <dbReference type="ARBA" id="ARBA00022679"/>
    </source>
</evidence>
<reference evidence="12" key="2">
    <citation type="submission" date="2021-01" db="UniProtKB">
        <authorList>
            <consortium name="EnsemblMetazoa"/>
        </authorList>
    </citation>
    <scope>IDENTIFICATION</scope>
</reference>
<feature type="domain" description="RING-type" evidence="11">
    <location>
        <begin position="547"/>
        <end position="760"/>
    </location>
</feature>
<dbReference type="EC" id="2.3.2.31" evidence="2"/>
<dbReference type="GeneID" id="576286"/>
<dbReference type="GO" id="GO:0016567">
    <property type="term" value="P:protein ubiquitination"/>
    <property type="evidence" value="ECO:0007669"/>
    <property type="project" value="InterPro"/>
</dbReference>
<evidence type="ECO:0000256" key="7">
    <source>
        <dbReference type="ARBA" id="ARBA00022786"/>
    </source>
</evidence>
<evidence type="ECO:0000256" key="2">
    <source>
        <dbReference type="ARBA" id="ARBA00012251"/>
    </source>
</evidence>